<name>A0AAW7TEV7_9BACL</name>
<evidence type="ECO:0000313" key="1">
    <source>
        <dbReference type="EMBL" id="MDO0876765.1"/>
    </source>
</evidence>
<dbReference type="AlphaFoldDB" id="A0AAW7TEV7"/>
<dbReference type="Gene3D" id="2.130.10.10">
    <property type="entry name" value="YVTN repeat-like/Quinoprotein amine dehydrogenase"/>
    <property type="match status" value="1"/>
</dbReference>
<reference evidence="1" key="1">
    <citation type="submission" date="2022-05" db="EMBL/GenBank/DDBJ databases">
        <title>Genome-based reclassification of Anoxybacillus salavatliensis Cihan et al. as a later heterotypic synonym of Anoxybacillus gonensis Belduz et al. 2003.</title>
        <authorList>
            <person name="Inan Bektas K."/>
            <person name="Guler H.I."/>
            <person name="Belduz A.O."/>
            <person name="Canakci S."/>
        </authorList>
    </citation>
    <scope>NUCLEOTIDE SEQUENCE</scope>
    <source>
        <strain evidence="1">NCIMB 13933</strain>
    </source>
</reference>
<dbReference type="Proteomes" id="UP001176117">
    <property type="component" value="Unassembled WGS sequence"/>
</dbReference>
<comment type="caution">
    <text evidence="1">The sequence shown here is derived from an EMBL/GenBank/DDBJ whole genome shotgun (WGS) entry which is preliminary data.</text>
</comment>
<organism evidence="1 2">
    <name type="scientific">Anoxybacillus gonensis</name>
    <dbReference type="NCBI Taxonomy" id="198467"/>
    <lineage>
        <taxon>Bacteria</taxon>
        <taxon>Bacillati</taxon>
        <taxon>Bacillota</taxon>
        <taxon>Bacilli</taxon>
        <taxon>Bacillales</taxon>
        <taxon>Anoxybacillaceae</taxon>
        <taxon>Anoxybacillus</taxon>
    </lineage>
</organism>
<gene>
    <name evidence="1" type="ORF">NBU54_03595</name>
</gene>
<dbReference type="InterPro" id="IPR015943">
    <property type="entry name" value="WD40/YVTN_repeat-like_dom_sf"/>
</dbReference>
<proteinExistence type="predicted"/>
<protein>
    <submittedName>
        <fullName evidence="1">Uncharacterized protein</fullName>
    </submittedName>
</protein>
<sequence>MIDIRDHGGVFGGNSKKVLSIEKVATYNSAHSIYNNRILYKNGVIYGISNAGEFSRIQLDTNTKITKAINPITDYLMDGDNIFVLSKGAYLYKLDLNLGTILQVAFGNSDGLALGNDYLYAIEVTNKKIHKIDKSTLSILNTVSIQDMPTPLSAGNVWFIVDEIQGIAAYLCNSTTIVIVRLSDGTRLAPFTVNYVPVGLFFTRVDGDLLLNVITQDGSTYTAFLYRYKMSDYSTVLGATTFDSRGMSSTMYGTYRLFGETFLSIDHGAPIIIYPGKSTLTYTRARSSSPALAYQIATDGTQIVTNSYPTTRHLYELKWR</sequence>
<keyword evidence="2" id="KW-1185">Reference proteome</keyword>
<dbReference type="SUPFAM" id="SSF50969">
    <property type="entry name" value="YVTN repeat-like/Quinoprotein amine dehydrogenase"/>
    <property type="match status" value="1"/>
</dbReference>
<dbReference type="InterPro" id="IPR011044">
    <property type="entry name" value="Quino_amine_DH_bsu"/>
</dbReference>
<evidence type="ECO:0000313" key="2">
    <source>
        <dbReference type="Proteomes" id="UP001176117"/>
    </source>
</evidence>
<dbReference type="EMBL" id="JAMOGB010000002">
    <property type="protein sequence ID" value="MDO0876765.1"/>
    <property type="molecule type" value="Genomic_DNA"/>
</dbReference>
<accession>A0AAW7TEV7</accession>
<dbReference type="KEGG" id="agn:AFK25_02500"/>
<dbReference type="RefSeq" id="WP_035064671.1">
    <property type="nucleotide sequence ID" value="NZ_CP012152.1"/>
</dbReference>